<dbReference type="PANTHER" id="PTHR30203:SF25">
    <property type="entry name" value="OUTER MEMBRANE PROTEIN-RELATED"/>
    <property type="match status" value="1"/>
</dbReference>
<keyword evidence="2" id="KW-0449">Lipoprotein</keyword>
<dbReference type="PANTHER" id="PTHR30203">
    <property type="entry name" value="OUTER MEMBRANE CATION EFFLUX PROTEIN"/>
    <property type="match status" value="1"/>
</dbReference>
<dbReference type="InterPro" id="IPR003423">
    <property type="entry name" value="OMP_efflux"/>
</dbReference>
<comment type="similarity">
    <text evidence="1 2">Belongs to the outer membrane factor (OMF) (TC 1.B.17) family.</text>
</comment>
<keyword evidence="2" id="KW-0472">Membrane</keyword>
<keyword evidence="2" id="KW-0564">Palmitate</keyword>
<reference evidence="3 4" key="1">
    <citation type="submission" date="2016-06" db="EMBL/GenBank/DDBJ databases">
        <title>Complete genome sequences of Bordetella bronchialis and Bordetella flabilis.</title>
        <authorList>
            <person name="LiPuma J.J."/>
            <person name="Spilker T."/>
        </authorList>
    </citation>
    <scope>NUCLEOTIDE SEQUENCE [LARGE SCALE GENOMIC DNA]</scope>
    <source>
        <strain evidence="3 4">AU10664</strain>
    </source>
</reference>
<dbReference type="SUPFAM" id="SSF56954">
    <property type="entry name" value="Outer membrane efflux proteins (OEP)"/>
    <property type="match status" value="1"/>
</dbReference>
<accession>A0A193GKQ8</accession>
<dbReference type="Proteomes" id="UP000091926">
    <property type="component" value="Chromosome"/>
</dbReference>
<dbReference type="GO" id="GO:0005886">
    <property type="term" value="C:plasma membrane"/>
    <property type="evidence" value="ECO:0007669"/>
    <property type="project" value="UniProtKB-SubCell"/>
</dbReference>
<keyword evidence="2" id="KW-1134">Transmembrane beta strand</keyword>
<dbReference type="InterPro" id="IPR010131">
    <property type="entry name" value="MdtP/NodT-like"/>
</dbReference>
<dbReference type="Gene3D" id="1.20.1600.10">
    <property type="entry name" value="Outer membrane efflux proteins (OEP)"/>
    <property type="match status" value="1"/>
</dbReference>
<evidence type="ECO:0000313" key="3">
    <source>
        <dbReference type="EMBL" id="ANN80163.1"/>
    </source>
</evidence>
<dbReference type="OrthoDB" id="9770517at2"/>
<organism evidence="3 4">
    <name type="scientific">Bordetella flabilis</name>
    <dbReference type="NCBI Taxonomy" id="463014"/>
    <lineage>
        <taxon>Bacteria</taxon>
        <taxon>Pseudomonadati</taxon>
        <taxon>Pseudomonadota</taxon>
        <taxon>Betaproteobacteria</taxon>
        <taxon>Burkholderiales</taxon>
        <taxon>Alcaligenaceae</taxon>
        <taxon>Bordetella</taxon>
    </lineage>
</organism>
<dbReference type="KEGG" id="bfz:BAU07_01985"/>
<sequence>MQSTPHGHPRARRPAITLAGLGLALALAGCAVGPDYVKPNAELAPFHSRPQADAAASRAQAAPPPLERWWLGFGDPQLVAIVQHALAQNLDLAAALARVEQARAVAQASGAALLPTVDATASATALRQSLQSPLGTIARTFPGFDRNQHEYTVGAVASWEIDLAGGLRRNAAAALAQAQAAEAEHIGTRVSVAADAADAYMQIRGYQSRINVALDQIETDSRLLDLVKLRRKLGAADDREIAQAQALLSQARSTVPLLRTALEAQFNRLDVLLGVQPGTYASILDDKVDIPPLPAMADIPSPVDVLRRRPDVIAAERTLAASNEQIGAAISDYYPKLSLSGVLGFDSITTNGLFRNRSFQPLGTAGLRWRLFDFGKVDAEVKQARGGYAEALALYRKTVLRAAEDVENAVTALNQSQVRRQELADEVDALTRARDLSVKAYKAGAITLTDVLDADRQLLVARDNLDSVRVDAARSAIGVYRAFGGGWDLPPEATGAVASK</sequence>
<proteinExistence type="inferred from homology"/>
<keyword evidence="2" id="KW-0812">Transmembrane</keyword>
<dbReference type="Pfam" id="PF02321">
    <property type="entry name" value="OEP"/>
    <property type="match status" value="2"/>
</dbReference>
<evidence type="ECO:0000313" key="4">
    <source>
        <dbReference type="Proteomes" id="UP000091926"/>
    </source>
</evidence>
<evidence type="ECO:0000256" key="1">
    <source>
        <dbReference type="ARBA" id="ARBA00007613"/>
    </source>
</evidence>
<protein>
    <submittedName>
        <fullName evidence="3">RND transporter</fullName>
    </submittedName>
</protein>
<name>A0A193GKQ8_9BORD</name>
<dbReference type="Gene3D" id="2.20.200.10">
    <property type="entry name" value="Outer membrane efflux proteins (OEP)"/>
    <property type="match status" value="1"/>
</dbReference>
<comment type="subcellular location">
    <subcellularLocation>
        <location evidence="2">Cell membrane</location>
        <topology evidence="2">Lipid-anchor</topology>
    </subcellularLocation>
</comment>
<keyword evidence="4" id="KW-1185">Reference proteome</keyword>
<dbReference type="STRING" id="463014.BAU07_01985"/>
<dbReference type="GO" id="GO:0015562">
    <property type="term" value="F:efflux transmembrane transporter activity"/>
    <property type="evidence" value="ECO:0007669"/>
    <property type="project" value="InterPro"/>
</dbReference>
<dbReference type="AlphaFoldDB" id="A0A193GKQ8"/>
<gene>
    <name evidence="3" type="ORF">BAU07_01985</name>
</gene>
<dbReference type="NCBIfam" id="TIGR01845">
    <property type="entry name" value="outer_NodT"/>
    <property type="match status" value="1"/>
</dbReference>
<evidence type="ECO:0000256" key="2">
    <source>
        <dbReference type="RuleBase" id="RU362097"/>
    </source>
</evidence>
<dbReference type="EMBL" id="CP016172">
    <property type="protein sequence ID" value="ANN80163.1"/>
    <property type="molecule type" value="Genomic_DNA"/>
</dbReference>